<dbReference type="Proteomes" id="UP000034176">
    <property type="component" value="Unassembled WGS sequence"/>
</dbReference>
<evidence type="ECO:0000256" key="3">
    <source>
        <dbReference type="ARBA" id="ARBA00022555"/>
    </source>
</evidence>
<dbReference type="EMBL" id="LBPN01000022">
    <property type="protein sequence ID" value="KKP58106.1"/>
    <property type="molecule type" value="Genomic_DNA"/>
</dbReference>
<keyword evidence="4" id="KW-0436">Ligase</keyword>
<evidence type="ECO:0000256" key="4">
    <source>
        <dbReference type="ARBA" id="ARBA00022598"/>
    </source>
</evidence>
<evidence type="ECO:0000256" key="9">
    <source>
        <dbReference type="ARBA" id="ARBA00023146"/>
    </source>
</evidence>
<dbReference type="PRINTS" id="PR00980">
    <property type="entry name" value="TRNASYNTHALA"/>
</dbReference>
<dbReference type="NCBIfam" id="NF002436">
    <property type="entry name" value="PRK01584.1"/>
    <property type="match status" value="1"/>
</dbReference>
<evidence type="ECO:0000256" key="7">
    <source>
        <dbReference type="ARBA" id="ARBA00022884"/>
    </source>
</evidence>
<evidence type="ECO:0000256" key="1">
    <source>
        <dbReference type="ARBA" id="ARBA00008226"/>
    </source>
</evidence>
<sequence>MTSSEIRQKYIQFFVSHGHKEIPSASLVPENDPTTLFTSSGMQPLVPYLLGQPHPLGKRLVNSQKSFRSQDIDEVGDNRHTTFFEMLGNWSLGDYFKKEQLSWIWEFLIKELKLDPKKLYVSVFEGNKSVPKDMESINIWQELFSQVGIDVKPTDVKTMAGKLNERIFTYPAEKNWWSRSGVPEKMPAGEPGGPDSEIFYDFGENLKLHENSKFKDKPCHPNCDCGRFLEIGNSVFMEYQKQADGFVKPLKQKNVDFGGGLERLTAAVNNNPDVFKSDFFIEAIKSLEAIRKSGEIYSKDPKPYRIIVDHLRAAIFMVADGVAPSNKERGYMLRRLIRRAMVYSRKLGMVGDEWLSNTFAQLVVPYIKVYPYIEQKVPEINEIITQEVDKFRKTIEEGIKALKKIFGRAIGGIDPEKVPQGNISNNIIRIDGNEVFRIYETYGLAPEISQEIMTGWGLAFDNKTMKECQEAMMKHQQQSRTAAKGMFKGGLQDQSEAVIKLHTATHLLHQALRLTLGNNVSQKGSNITAERLRFDFSHTQKLTPEEITKVENLVNEQIKKDLPVSFAVMTYEEAIKKGALAFFGERYPEKVKVYTVGNPSMDSASSSQASSGNKDLRVFSKEICGGPHVEHTGILGKFKIIKEENLGAGLRRIYGKLEK</sequence>
<dbReference type="GO" id="GO:0004813">
    <property type="term" value="F:alanine-tRNA ligase activity"/>
    <property type="evidence" value="ECO:0007669"/>
    <property type="project" value="UniProtKB-EC"/>
</dbReference>
<dbReference type="InterPro" id="IPR012947">
    <property type="entry name" value="tRNA_SAD"/>
</dbReference>
<dbReference type="FunFam" id="3.30.980.10:FF:000004">
    <property type="entry name" value="Alanine--tRNA ligase, cytoplasmic"/>
    <property type="match status" value="1"/>
</dbReference>
<dbReference type="PATRIC" id="fig|1618434.3.peg.536"/>
<evidence type="ECO:0000259" key="10">
    <source>
        <dbReference type="PROSITE" id="PS50860"/>
    </source>
</evidence>
<keyword evidence="7" id="KW-0694">RNA-binding</keyword>
<dbReference type="AlphaFoldDB" id="A0A0G0B382"/>
<keyword evidence="9 11" id="KW-0030">Aminoacyl-tRNA synthetase</keyword>
<keyword evidence="8" id="KW-0648">Protein biosynthesis</keyword>
<dbReference type="InterPro" id="IPR018163">
    <property type="entry name" value="Thr/Ala-tRNA-synth_IIc_edit"/>
</dbReference>
<organism evidence="11 12">
    <name type="scientific">Candidatus Gottesmanbacteria bacterium GW2011_GWA1_34_13</name>
    <dbReference type="NCBI Taxonomy" id="1618434"/>
    <lineage>
        <taxon>Bacteria</taxon>
        <taxon>Candidatus Gottesmaniibacteriota</taxon>
    </lineage>
</organism>
<dbReference type="InterPro" id="IPR045864">
    <property type="entry name" value="aa-tRNA-synth_II/BPL/LPL"/>
</dbReference>
<dbReference type="InterPro" id="IPR018162">
    <property type="entry name" value="Ala-tRNA-ligase_IIc_anticod-bd"/>
</dbReference>
<dbReference type="GO" id="GO:0006419">
    <property type="term" value="P:alanyl-tRNA aminoacylation"/>
    <property type="evidence" value="ECO:0007669"/>
    <property type="project" value="InterPro"/>
</dbReference>
<dbReference type="GO" id="GO:0000049">
    <property type="term" value="F:tRNA binding"/>
    <property type="evidence" value="ECO:0007669"/>
    <property type="project" value="UniProtKB-KW"/>
</dbReference>
<dbReference type="PROSITE" id="PS50860">
    <property type="entry name" value="AA_TRNA_LIGASE_II_ALA"/>
    <property type="match status" value="1"/>
</dbReference>
<evidence type="ECO:0000256" key="2">
    <source>
        <dbReference type="ARBA" id="ARBA00013168"/>
    </source>
</evidence>
<comment type="similarity">
    <text evidence="1">Belongs to the class-II aminoacyl-tRNA synthetase family.</text>
</comment>
<reference evidence="11 12" key="1">
    <citation type="journal article" date="2015" name="Nature">
        <title>rRNA introns, odd ribosomes, and small enigmatic genomes across a large radiation of phyla.</title>
        <authorList>
            <person name="Brown C.T."/>
            <person name="Hug L.A."/>
            <person name="Thomas B.C."/>
            <person name="Sharon I."/>
            <person name="Castelle C.J."/>
            <person name="Singh A."/>
            <person name="Wilkins M.J."/>
            <person name="Williams K.H."/>
            <person name="Banfield J.F."/>
        </authorList>
    </citation>
    <scope>NUCLEOTIDE SEQUENCE [LARGE SCALE GENOMIC DNA]</scope>
</reference>
<dbReference type="InterPro" id="IPR018164">
    <property type="entry name" value="Ala-tRNA-synth_IIc_N"/>
</dbReference>
<evidence type="ECO:0000256" key="5">
    <source>
        <dbReference type="ARBA" id="ARBA00022741"/>
    </source>
</evidence>
<keyword evidence="3" id="KW-0820">tRNA-binding</keyword>
<comment type="caution">
    <text evidence="11">The sequence shown here is derived from an EMBL/GenBank/DDBJ whole genome shotgun (WGS) entry which is preliminary data.</text>
</comment>
<evidence type="ECO:0000256" key="8">
    <source>
        <dbReference type="ARBA" id="ARBA00022917"/>
    </source>
</evidence>
<dbReference type="SUPFAM" id="SSF55681">
    <property type="entry name" value="Class II aaRS and biotin synthetases"/>
    <property type="match status" value="1"/>
</dbReference>
<dbReference type="Pfam" id="PF01411">
    <property type="entry name" value="tRNA-synt_2c"/>
    <property type="match status" value="1"/>
</dbReference>
<dbReference type="Pfam" id="PF07973">
    <property type="entry name" value="tRNA_SAD"/>
    <property type="match status" value="1"/>
</dbReference>
<dbReference type="SUPFAM" id="SSF101353">
    <property type="entry name" value="Putative anticodon-binding domain of alanyl-tRNA synthetase (AlaRS)"/>
    <property type="match status" value="1"/>
</dbReference>
<dbReference type="SMART" id="SM00863">
    <property type="entry name" value="tRNA_SAD"/>
    <property type="match status" value="1"/>
</dbReference>
<dbReference type="InterPro" id="IPR002318">
    <property type="entry name" value="Ala-tRNA-lgiase_IIc"/>
</dbReference>
<gene>
    <name evidence="11" type="ORF">UR52_C0022G0013</name>
</gene>
<dbReference type="GO" id="GO:0005524">
    <property type="term" value="F:ATP binding"/>
    <property type="evidence" value="ECO:0007669"/>
    <property type="project" value="UniProtKB-KW"/>
</dbReference>
<evidence type="ECO:0000256" key="6">
    <source>
        <dbReference type="ARBA" id="ARBA00022840"/>
    </source>
</evidence>
<proteinExistence type="inferred from homology"/>
<evidence type="ECO:0000313" key="11">
    <source>
        <dbReference type="EMBL" id="KKP58106.1"/>
    </source>
</evidence>
<dbReference type="InterPro" id="IPR050058">
    <property type="entry name" value="Ala-tRNA_ligase"/>
</dbReference>
<dbReference type="Gene3D" id="3.30.54.20">
    <property type="match status" value="1"/>
</dbReference>
<dbReference type="Gene3D" id="3.30.980.10">
    <property type="entry name" value="Threonyl-trna Synthetase, Chain A, domain 2"/>
    <property type="match status" value="1"/>
</dbReference>
<dbReference type="InterPro" id="IPR018165">
    <property type="entry name" value="Ala-tRNA-synth_IIc_core"/>
</dbReference>
<dbReference type="STRING" id="1618434.UR52_C0022G0013"/>
<protein>
    <recommendedName>
        <fullName evidence="2">alanine--tRNA ligase</fullName>
        <ecNumber evidence="2">6.1.1.7</ecNumber>
    </recommendedName>
</protein>
<dbReference type="PANTHER" id="PTHR11777">
    <property type="entry name" value="ALANYL-TRNA SYNTHETASE"/>
    <property type="match status" value="1"/>
</dbReference>
<dbReference type="GO" id="GO:0005829">
    <property type="term" value="C:cytosol"/>
    <property type="evidence" value="ECO:0007669"/>
    <property type="project" value="TreeGrafter"/>
</dbReference>
<keyword evidence="6" id="KW-0067">ATP-binding</keyword>
<dbReference type="GO" id="GO:0002161">
    <property type="term" value="F:aminoacyl-tRNA deacylase activity"/>
    <property type="evidence" value="ECO:0007669"/>
    <property type="project" value="TreeGrafter"/>
</dbReference>
<dbReference type="SUPFAM" id="SSF55186">
    <property type="entry name" value="ThrRS/AlaRS common domain"/>
    <property type="match status" value="1"/>
</dbReference>
<dbReference type="PANTHER" id="PTHR11777:SF9">
    <property type="entry name" value="ALANINE--TRNA LIGASE, CYTOPLASMIC"/>
    <property type="match status" value="1"/>
</dbReference>
<dbReference type="CDD" id="cd00673">
    <property type="entry name" value="AlaRS_core"/>
    <property type="match status" value="1"/>
</dbReference>
<dbReference type="Gene3D" id="3.30.930.10">
    <property type="entry name" value="Bira Bifunctional Protein, Domain 2"/>
    <property type="match status" value="1"/>
</dbReference>
<feature type="domain" description="Alanyl-transfer RNA synthetases family profile" evidence="10">
    <location>
        <begin position="1"/>
        <end position="653"/>
    </location>
</feature>
<evidence type="ECO:0000313" key="12">
    <source>
        <dbReference type="Proteomes" id="UP000034176"/>
    </source>
</evidence>
<dbReference type="EC" id="6.1.1.7" evidence="2"/>
<name>A0A0G0B382_9BACT</name>
<keyword evidence="5" id="KW-0547">Nucleotide-binding</keyword>
<accession>A0A0G0B382</accession>